<dbReference type="Pfam" id="PF21863">
    <property type="entry name" value="HTH_67"/>
    <property type="match status" value="1"/>
</dbReference>
<reference evidence="2" key="1">
    <citation type="submission" date="2020-05" db="EMBL/GenBank/DDBJ databases">
        <authorList>
            <person name="Chiriac C."/>
            <person name="Salcher M."/>
            <person name="Ghai R."/>
            <person name="Kavagutti S V."/>
        </authorList>
    </citation>
    <scope>NUCLEOTIDE SEQUENCE</scope>
</reference>
<evidence type="ECO:0000313" key="2">
    <source>
        <dbReference type="EMBL" id="CAB4835161.1"/>
    </source>
</evidence>
<proteinExistence type="predicted"/>
<name>A0A6J7AQC1_9ZZZZ</name>
<dbReference type="NCBIfam" id="NF047719">
    <property type="entry name" value="SCO6745_fam_HTH"/>
    <property type="match status" value="1"/>
</dbReference>
<dbReference type="AlphaFoldDB" id="A0A6J7AQC1"/>
<sequence length="270" mass="29288">MEDDAHAAERRFHRHVEPVAQLGFAAYGHRRGCADLTQMEWYFGGRLACLGPVSGEAAVALLAVLHPSGVVDGTRSTWSKTDPDTLIECRLDAIDRFLASRETSGFDPATTSALLRRAIDALEPAGHTLFAGWRARRTEGCAMRDIWLGAVTLREHRGAAHTAAWRSLGLTPVEILVLTEAWIGAPLGSHATTMMGWPPEETHRAQRSLAAAGWLIDGEITNEGRAARDRIEHATDLQESPAVLALGPDLGMLCDQLAMLVESKPVSSTR</sequence>
<gene>
    <name evidence="1" type="ORF">UFOPK2754_03038</name>
    <name evidence="2" type="ORF">UFOPK3139_02334</name>
    <name evidence="3" type="ORF">UFOPK3967_00473</name>
</gene>
<dbReference type="InterPro" id="IPR054058">
    <property type="entry name" value="HTH_67"/>
</dbReference>
<evidence type="ECO:0000313" key="1">
    <source>
        <dbReference type="EMBL" id="CAB4769887.1"/>
    </source>
</evidence>
<dbReference type="EMBL" id="CAFBOS010000018">
    <property type="protein sequence ID" value="CAB4982883.1"/>
    <property type="molecule type" value="Genomic_DNA"/>
</dbReference>
<protein>
    <submittedName>
        <fullName evidence="2">Unannotated protein</fullName>
    </submittedName>
</protein>
<dbReference type="EMBL" id="CAEZYR010000174">
    <property type="protein sequence ID" value="CAB4769887.1"/>
    <property type="molecule type" value="Genomic_DNA"/>
</dbReference>
<organism evidence="2">
    <name type="scientific">freshwater metagenome</name>
    <dbReference type="NCBI Taxonomy" id="449393"/>
    <lineage>
        <taxon>unclassified sequences</taxon>
        <taxon>metagenomes</taxon>
        <taxon>ecological metagenomes</taxon>
    </lineage>
</organism>
<evidence type="ECO:0000313" key="3">
    <source>
        <dbReference type="EMBL" id="CAB4982883.1"/>
    </source>
</evidence>
<dbReference type="EMBL" id="CAFABA010000115">
    <property type="protein sequence ID" value="CAB4835161.1"/>
    <property type="molecule type" value="Genomic_DNA"/>
</dbReference>
<accession>A0A6J7AQC1</accession>